<keyword evidence="5" id="KW-1185">Reference proteome</keyword>
<evidence type="ECO:0000256" key="3">
    <source>
        <dbReference type="RuleBase" id="RU000363"/>
    </source>
</evidence>
<dbReference type="Proteomes" id="UP000075884">
    <property type="component" value="Unassembled WGS sequence"/>
</dbReference>
<evidence type="ECO:0000256" key="1">
    <source>
        <dbReference type="ARBA" id="ARBA00006484"/>
    </source>
</evidence>
<reference evidence="4" key="2">
    <citation type="submission" date="2020-05" db="UniProtKB">
        <authorList>
            <consortium name="EnsemblMetazoa"/>
        </authorList>
    </citation>
    <scope>IDENTIFICATION</scope>
    <source>
        <strain evidence="4">WRAIR2</strain>
    </source>
</reference>
<organism evidence="4 5">
    <name type="scientific">Anopheles dirus</name>
    <dbReference type="NCBI Taxonomy" id="7168"/>
    <lineage>
        <taxon>Eukaryota</taxon>
        <taxon>Metazoa</taxon>
        <taxon>Ecdysozoa</taxon>
        <taxon>Arthropoda</taxon>
        <taxon>Hexapoda</taxon>
        <taxon>Insecta</taxon>
        <taxon>Pterygota</taxon>
        <taxon>Neoptera</taxon>
        <taxon>Endopterygota</taxon>
        <taxon>Diptera</taxon>
        <taxon>Nematocera</taxon>
        <taxon>Culicoidea</taxon>
        <taxon>Culicidae</taxon>
        <taxon>Anophelinae</taxon>
        <taxon>Anopheles</taxon>
    </lineage>
</organism>
<dbReference type="InterPro" id="IPR036291">
    <property type="entry name" value="NAD(P)-bd_dom_sf"/>
</dbReference>
<dbReference type="PRINTS" id="PR00080">
    <property type="entry name" value="SDRFAMILY"/>
</dbReference>
<reference evidence="5" key="1">
    <citation type="submission" date="2013-03" db="EMBL/GenBank/DDBJ databases">
        <title>The Genome Sequence of Anopheles dirus WRAIR2.</title>
        <authorList>
            <consortium name="The Broad Institute Genomics Platform"/>
            <person name="Neafsey D.E."/>
            <person name="Walton C."/>
            <person name="Walker B."/>
            <person name="Young S.K."/>
            <person name="Zeng Q."/>
            <person name="Gargeya S."/>
            <person name="Fitzgerald M."/>
            <person name="Haas B."/>
            <person name="Abouelleil A."/>
            <person name="Allen A.W."/>
            <person name="Alvarado L."/>
            <person name="Arachchi H.M."/>
            <person name="Berlin A.M."/>
            <person name="Chapman S.B."/>
            <person name="Gainer-Dewar J."/>
            <person name="Goldberg J."/>
            <person name="Griggs A."/>
            <person name="Gujja S."/>
            <person name="Hansen M."/>
            <person name="Howarth C."/>
            <person name="Imamovic A."/>
            <person name="Ireland A."/>
            <person name="Larimer J."/>
            <person name="McCowan C."/>
            <person name="Murphy C."/>
            <person name="Pearson M."/>
            <person name="Poon T.W."/>
            <person name="Priest M."/>
            <person name="Roberts A."/>
            <person name="Saif S."/>
            <person name="Shea T."/>
            <person name="Sisk P."/>
            <person name="Sykes S."/>
            <person name="Wortman J."/>
            <person name="Nusbaum C."/>
            <person name="Birren B."/>
        </authorList>
    </citation>
    <scope>NUCLEOTIDE SEQUENCE [LARGE SCALE GENOMIC DNA]</scope>
    <source>
        <strain evidence="5">WRAIR2</strain>
    </source>
</reference>
<dbReference type="STRING" id="7168.A0A182N5L1"/>
<dbReference type="PRINTS" id="PR00081">
    <property type="entry name" value="GDHRDH"/>
</dbReference>
<protein>
    <recommendedName>
        <fullName evidence="6">Dehydrogenase</fullName>
    </recommendedName>
</protein>
<comment type="similarity">
    <text evidence="1 3">Belongs to the short-chain dehydrogenases/reductases (SDR) family.</text>
</comment>
<dbReference type="PANTHER" id="PTHR43115">
    <property type="entry name" value="DEHYDROGENASE/REDUCTASE SDR FAMILY MEMBER 11"/>
    <property type="match status" value="1"/>
</dbReference>
<evidence type="ECO:0008006" key="6">
    <source>
        <dbReference type="Google" id="ProtNLM"/>
    </source>
</evidence>
<dbReference type="Pfam" id="PF00106">
    <property type="entry name" value="adh_short"/>
    <property type="match status" value="1"/>
</dbReference>
<keyword evidence="2" id="KW-0560">Oxidoreductase</keyword>
<dbReference type="FunFam" id="3.40.50.720:FF:000047">
    <property type="entry name" value="NADP-dependent L-serine/L-allo-threonine dehydrogenase"/>
    <property type="match status" value="1"/>
</dbReference>
<dbReference type="PANTHER" id="PTHR43115:SF4">
    <property type="entry name" value="DEHYDROGENASE_REDUCTASE SDR FAMILY MEMBER 11"/>
    <property type="match status" value="1"/>
</dbReference>
<dbReference type="AlphaFoldDB" id="A0A182N5L1"/>
<dbReference type="PROSITE" id="PS00061">
    <property type="entry name" value="ADH_SHORT"/>
    <property type="match status" value="1"/>
</dbReference>
<dbReference type="GO" id="GO:0016616">
    <property type="term" value="F:oxidoreductase activity, acting on the CH-OH group of donors, NAD or NADP as acceptor"/>
    <property type="evidence" value="ECO:0007669"/>
    <property type="project" value="UniProtKB-ARBA"/>
</dbReference>
<sequence length="274" mass="30117">LAKPYLNLSILSESPSVFVDRSKAFGRLCSAMEKWVGKIALVTGASSGIGQDVAITLANAGMVVIGIARRAELITLLSTKVTGTGKIFAKKCDVSNETEIMETLNWIRREFGGVDVLINNAGIFRYNFISQSETTDFRDTFNVNVLATCIFVREVIKDMKARESYGHIVLLNSILGKRVPDVSVPIFGVYPASKFALVGLTEVLRQELNFLKLPIKVTSVHPGMVQTDMIKVFESQLAERLPKLQVSDITASIVHCLETPPEVRIDEITVNPAM</sequence>
<dbReference type="InterPro" id="IPR020904">
    <property type="entry name" value="Sc_DH/Rdtase_CS"/>
</dbReference>
<dbReference type="InterPro" id="IPR002347">
    <property type="entry name" value="SDR_fam"/>
</dbReference>
<dbReference type="Gene3D" id="3.40.50.720">
    <property type="entry name" value="NAD(P)-binding Rossmann-like Domain"/>
    <property type="match status" value="1"/>
</dbReference>
<evidence type="ECO:0000313" key="4">
    <source>
        <dbReference type="EnsemblMetazoa" id="ADIR002931-PA"/>
    </source>
</evidence>
<proteinExistence type="inferred from homology"/>
<name>A0A182N5L1_9DIPT</name>
<evidence type="ECO:0000256" key="2">
    <source>
        <dbReference type="ARBA" id="ARBA00023002"/>
    </source>
</evidence>
<accession>A0A182N5L1</accession>
<dbReference type="SUPFAM" id="SSF51735">
    <property type="entry name" value="NAD(P)-binding Rossmann-fold domains"/>
    <property type="match status" value="1"/>
</dbReference>
<dbReference type="VEuPathDB" id="VectorBase:ADIR002931"/>
<evidence type="ECO:0000313" key="5">
    <source>
        <dbReference type="Proteomes" id="UP000075884"/>
    </source>
</evidence>
<dbReference type="EnsemblMetazoa" id="ADIR002931-RA">
    <property type="protein sequence ID" value="ADIR002931-PA"/>
    <property type="gene ID" value="ADIR002931"/>
</dbReference>